<keyword evidence="3" id="KW-0808">Transferase</keyword>
<dbReference type="CDD" id="cd03801">
    <property type="entry name" value="GT4_PimA-like"/>
    <property type="match status" value="1"/>
</dbReference>
<dbReference type="AlphaFoldDB" id="A0AAW6TWL6"/>
<feature type="region of interest" description="Disordered" evidence="1">
    <location>
        <begin position="1"/>
        <end position="31"/>
    </location>
</feature>
<dbReference type="SUPFAM" id="SSF53756">
    <property type="entry name" value="UDP-Glycosyltransferase/glycogen phosphorylase"/>
    <property type="match status" value="1"/>
</dbReference>
<evidence type="ECO:0000259" key="2">
    <source>
        <dbReference type="Pfam" id="PF00534"/>
    </source>
</evidence>
<feature type="domain" description="Glycosyl transferase family 1" evidence="2">
    <location>
        <begin position="249"/>
        <end position="411"/>
    </location>
</feature>
<evidence type="ECO:0000313" key="3">
    <source>
        <dbReference type="EMBL" id="MDI6447849.1"/>
    </source>
</evidence>
<organism evidence="3 4">
    <name type="scientific">Anaerobaca lacustris</name>
    <dbReference type="NCBI Taxonomy" id="3044600"/>
    <lineage>
        <taxon>Bacteria</taxon>
        <taxon>Pseudomonadati</taxon>
        <taxon>Planctomycetota</taxon>
        <taxon>Phycisphaerae</taxon>
        <taxon>Sedimentisphaerales</taxon>
        <taxon>Anaerobacaceae</taxon>
        <taxon>Anaerobaca</taxon>
    </lineage>
</organism>
<comment type="caution">
    <text evidence="3">The sequence shown here is derived from an EMBL/GenBank/DDBJ whole genome shotgun (WGS) entry which is preliminary data.</text>
</comment>
<evidence type="ECO:0000256" key="1">
    <source>
        <dbReference type="SAM" id="MobiDB-lite"/>
    </source>
</evidence>
<dbReference type="InterPro" id="IPR001296">
    <property type="entry name" value="Glyco_trans_1"/>
</dbReference>
<dbReference type="PANTHER" id="PTHR45947:SF3">
    <property type="entry name" value="SULFOQUINOVOSYL TRANSFERASE SQD2"/>
    <property type="match status" value="1"/>
</dbReference>
<dbReference type="Proteomes" id="UP001431776">
    <property type="component" value="Unassembled WGS sequence"/>
</dbReference>
<dbReference type="InterPro" id="IPR050194">
    <property type="entry name" value="Glycosyltransferase_grp1"/>
</dbReference>
<dbReference type="GO" id="GO:0016757">
    <property type="term" value="F:glycosyltransferase activity"/>
    <property type="evidence" value="ECO:0007669"/>
    <property type="project" value="UniProtKB-KW"/>
</dbReference>
<evidence type="ECO:0000313" key="4">
    <source>
        <dbReference type="Proteomes" id="UP001431776"/>
    </source>
</evidence>
<gene>
    <name evidence="3" type="ORF">QJ522_02240</name>
</gene>
<name>A0AAW6TWL6_9BACT</name>
<keyword evidence="4" id="KW-1185">Reference proteome</keyword>
<sequence length="435" mass="47644">MLTTAASPRFGSVTAESRMKGTTQQKPSLRNRLCQWGGDARERTIMMISEWAIVVAAWIGRRPQPIGPDGCEIMLTGRFDSINWILAHLGPLAASKECKRLWMVSTNPVPDLPKVTALYPPKWLVTVAGATLARLLTFLWAALHKRPHVVGGFHLMYNGIAAAIAGRLAGARSMYFCIGGTEVANDGVIDQPNCFIRKTKANARAQRRRLAVVSAFDTIVTMGTRAARFFQDHGVVSDFHVVSGGIDSMRFHPAHEPKPIDLILTARLSSEKRIDIFLQAVRLVAGQLPDVRAVIVGDGHLRAELEQMVAELGVQSNVTFTGHQNDVENWLGRSKIFVLTSDLEGLALSVIEAMMSGLPAVVSDVGDLGDLVESGVNGYLVPRRSPQLLAGHLLELLSDGEKLKVFSHAAHQSAMRYEKAATTQRWDRILSSFRT</sequence>
<dbReference type="EMBL" id="JASCXX010000002">
    <property type="protein sequence ID" value="MDI6447849.1"/>
    <property type="molecule type" value="Genomic_DNA"/>
</dbReference>
<dbReference type="Pfam" id="PF00534">
    <property type="entry name" value="Glycos_transf_1"/>
    <property type="match status" value="1"/>
</dbReference>
<protein>
    <submittedName>
        <fullName evidence="3">Glycosyltransferase</fullName>
        <ecNumber evidence="3">2.4.-.-</ecNumber>
    </submittedName>
</protein>
<proteinExistence type="predicted"/>
<dbReference type="RefSeq" id="WP_349243261.1">
    <property type="nucleotide sequence ID" value="NZ_JASCXX010000002.1"/>
</dbReference>
<keyword evidence="3" id="KW-0328">Glycosyltransferase</keyword>
<dbReference type="PANTHER" id="PTHR45947">
    <property type="entry name" value="SULFOQUINOVOSYL TRANSFERASE SQD2"/>
    <property type="match status" value="1"/>
</dbReference>
<dbReference type="Gene3D" id="3.40.50.2000">
    <property type="entry name" value="Glycogen Phosphorylase B"/>
    <property type="match status" value="2"/>
</dbReference>
<dbReference type="EC" id="2.4.-.-" evidence="3"/>
<accession>A0AAW6TWL6</accession>
<reference evidence="3" key="1">
    <citation type="submission" date="2023-05" db="EMBL/GenBank/DDBJ databases">
        <title>Anaerotaeda fermentans gen. nov., sp. nov., a novel anaerobic planctomycete of the new family within the order Sedimentisphaerales isolated from Taman Peninsula, Russia.</title>
        <authorList>
            <person name="Khomyakova M.A."/>
            <person name="Merkel A.Y."/>
            <person name="Slobodkin A.I."/>
        </authorList>
    </citation>
    <scope>NUCLEOTIDE SEQUENCE</scope>
    <source>
        <strain evidence="3">M17dextr</strain>
    </source>
</reference>